<evidence type="ECO:0000256" key="3">
    <source>
        <dbReference type="SAM" id="MobiDB-lite"/>
    </source>
</evidence>
<dbReference type="Gene3D" id="2.30.30.40">
    <property type="entry name" value="SH3 Domains"/>
    <property type="match status" value="3"/>
</dbReference>
<dbReference type="PRINTS" id="PR00452">
    <property type="entry name" value="SH3DOMAIN"/>
</dbReference>
<reference evidence="5" key="3">
    <citation type="submission" date="2025-09" db="UniProtKB">
        <authorList>
            <consortium name="Ensembl"/>
        </authorList>
    </citation>
    <scope>IDENTIFICATION</scope>
</reference>
<feature type="compositionally biased region" description="Polar residues" evidence="3">
    <location>
        <begin position="25"/>
        <end position="34"/>
    </location>
</feature>
<feature type="compositionally biased region" description="Polar residues" evidence="3">
    <location>
        <begin position="414"/>
        <end position="429"/>
    </location>
</feature>
<dbReference type="PANTHER" id="PTHR14167:SF48">
    <property type="entry name" value="SH3 DOMAIN-CONTAINING PROTEIN 19"/>
    <property type="match status" value="1"/>
</dbReference>
<feature type="region of interest" description="Disordered" evidence="3">
    <location>
        <begin position="200"/>
        <end position="317"/>
    </location>
</feature>
<feature type="compositionally biased region" description="Polar residues" evidence="3">
    <location>
        <begin position="76"/>
        <end position="99"/>
    </location>
</feature>
<dbReference type="CDD" id="cd11816">
    <property type="entry name" value="SH3_Eve1_3"/>
    <property type="match status" value="1"/>
</dbReference>
<name>A0A087XWJ9_POEFO</name>
<dbReference type="STRING" id="48698.ENSPFOP00000010152"/>
<evidence type="ECO:0000313" key="5">
    <source>
        <dbReference type="Ensembl" id="ENSPFOP00000010152.2"/>
    </source>
</evidence>
<dbReference type="InterPro" id="IPR035835">
    <property type="entry name" value="Eve1_SH3_3"/>
</dbReference>
<dbReference type="EMBL" id="AYCK01003577">
    <property type="status" value="NOT_ANNOTATED_CDS"/>
    <property type="molecule type" value="Genomic_DNA"/>
</dbReference>
<dbReference type="InterPro" id="IPR001452">
    <property type="entry name" value="SH3_domain"/>
</dbReference>
<reference evidence="6" key="1">
    <citation type="submission" date="2013-10" db="EMBL/GenBank/DDBJ databases">
        <authorList>
            <person name="Schartl M."/>
            <person name="Warren W."/>
        </authorList>
    </citation>
    <scope>NUCLEOTIDE SEQUENCE [LARGE SCALE GENOMIC DNA]</scope>
    <source>
        <strain evidence="6">female</strain>
    </source>
</reference>
<dbReference type="PROSITE" id="PS50002">
    <property type="entry name" value="SH3"/>
    <property type="match status" value="4"/>
</dbReference>
<dbReference type="SUPFAM" id="SSF50044">
    <property type="entry name" value="SH3-domain"/>
    <property type="match status" value="4"/>
</dbReference>
<feature type="domain" description="SH3" evidence="4">
    <location>
        <begin position="662"/>
        <end position="721"/>
    </location>
</feature>
<dbReference type="InterPro" id="IPR050384">
    <property type="entry name" value="Endophilin_SH3RF"/>
</dbReference>
<dbReference type="GeneTree" id="ENSGT00940000155694"/>
<keyword evidence="6" id="KW-1185">Reference proteome</keyword>
<keyword evidence="1 2" id="KW-0728">SH3 domain</keyword>
<dbReference type="EMBL" id="AYCK01003578">
    <property type="status" value="NOT_ANNOTATED_CDS"/>
    <property type="molecule type" value="Genomic_DNA"/>
</dbReference>
<accession>A0A087XWJ9</accession>
<dbReference type="AlphaFoldDB" id="A0A087XWJ9"/>
<feature type="region of interest" description="Disordered" evidence="3">
    <location>
        <begin position="398"/>
        <end position="497"/>
    </location>
</feature>
<evidence type="ECO:0000313" key="6">
    <source>
        <dbReference type="Proteomes" id="UP000028760"/>
    </source>
</evidence>
<dbReference type="SMART" id="SM00326">
    <property type="entry name" value="SH3"/>
    <property type="match status" value="4"/>
</dbReference>
<feature type="domain" description="SH3" evidence="4">
    <location>
        <begin position="758"/>
        <end position="817"/>
    </location>
</feature>
<feature type="domain" description="SH3" evidence="4">
    <location>
        <begin position="586"/>
        <end position="645"/>
    </location>
</feature>
<feature type="compositionally biased region" description="Basic and acidic residues" evidence="3">
    <location>
        <begin position="273"/>
        <end position="282"/>
    </location>
</feature>
<feature type="region of interest" description="Disordered" evidence="3">
    <location>
        <begin position="1"/>
        <end position="113"/>
    </location>
</feature>
<evidence type="ECO:0000256" key="2">
    <source>
        <dbReference type="PROSITE-ProRule" id="PRU00192"/>
    </source>
</evidence>
<organism evidence="5 6">
    <name type="scientific">Poecilia formosa</name>
    <name type="common">Amazon molly</name>
    <name type="synonym">Limia formosa</name>
    <dbReference type="NCBI Taxonomy" id="48698"/>
    <lineage>
        <taxon>Eukaryota</taxon>
        <taxon>Metazoa</taxon>
        <taxon>Chordata</taxon>
        <taxon>Craniata</taxon>
        <taxon>Vertebrata</taxon>
        <taxon>Euteleostomi</taxon>
        <taxon>Actinopterygii</taxon>
        <taxon>Neopterygii</taxon>
        <taxon>Teleostei</taxon>
        <taxon>Neoteleostei</taxon>
        <taxon>Acanthomorphata</taxon>
        <taxon>Ovalentaria</taxon>
        <taxon>Atherinomorphae</taxon>
        <taxon>Cyprinodontiformes</taxon>
        <taxon>Poeciliidae</taxon>
        <taxon>Poeciliinae</taxon>
        <taxon>Poecilia</taxon>
    </lineage>
</organism>
<feature type="compositionally biased region" description="Polar residues" evidence="3">
    <location>
        <begin position="200"/>
        <end position="214"/>
    </location>
</feature>
<feature type="region of interest" description="Disordered" evidence="3">
    <location>
        <begin position="370"/>
        <end position="389"/>
    </location>
</feature>
<sequence length="820" mass="89950">MPPSYDQVIKEKTQSEQPAKPTAAPRQSGTQTQLLRKHSDPHCGAASPHPGRNPAVLSSNKPQKPPRSSFPKASESVPQRTSRSVTVHWTNRAASNLDNAQRPVPRPRTKLNKNDTKEEHQTLVTLGENCDVFQSFPRDVPTNKYLEELLEVFGERSECEEGRYYINQLYEKSLDEDADGTMSDDHNHRNIRARIQAFESQTGTEEDNGSQAATPNLPPRRATYRPPVASKPPATFKPNGTNNSSQNMFASQNSQNQEPLTRPKPPTKPVGHSVREELEALHSKGGQPHRSRPFGLTRSDGVDKEEPAPLPLVPPVKPFKEPLRPNLNINNYNSHELATSYFKCTKTVTLETRPKLLEKVPLKPQYSLAGDVSSVSRQGTWKRPTTIRVPSKAASVTDNFLDDAPPLPVKKPIGSTNSSSASYKENTFSAGPEPPLPPRKPSGNISLPPRPPPAKTGPGRPLQAAGRSQSEPQRSSPKFKSQKPTKKGLVLPPRPAPGHRLYNNYMLPLPHGIASADFDGRNSEELTLQKDEVILLLEKISHSEFECQIGETRGRVHKSRMKIITPLDSDFSHPQEEGAAASGGCADGLKVKALHDFVPEGPSELSLSAGDVVTEVEQVDSQWYRGTCNGSTGFFPISYVEVLSKSPTPLAKKKKTQAASVSSGPRCVARFEFEGEHSDELSFSEGDVIQLKEYVGEDWARGQVGVSVGIFPLNFVEVIEDLPPPPRQQPGPAAGVALPALAETQTQNSSVRPQTARSGVQWAVALYDYAAKTQDELSFQKDDCILITEHLSEEWSSGRLNGREGMFPRAFVDISSGTES</sequence>
<protein>
    <submittedName>
        <fullName evidence="5">SH3 domain containing 19</fullName>
    </submittedName>
</protein>
<feature type="compositionally biased region" description="Polar residues" evidence="3">
    <location>
        <begin position="238"/>
        <end position="259"/>
    </location>
</feature>
<evidence type="ECO:0000256" key="1">
    <source>
        <dbReference type="ARBA" id="ARBA00022443"/>
    </source>
</evidence>
<evidence type="ECO:0000259" key="4">
    <source>
        <dbReference type="PROSITE" id="PS50002"/>
    </source>
</evidence>
<dbReference type="InterPro" id="IPR036028">
    <property type="entry name" value="SH3-like_dom_sf"/>
</dbReference>
<dbReference type="EMBL" id="AYCK01003579">
    <property type="status" value="NOT_ANNOTATED_CDS"/>
    <property type="molecule type" value="Genomic_DNA"/>
</dbReference>
<dbReference type="OMA" id="EYVGDEW"/>
<feature type="domain" description="SH3" evidence="4">
    <location>
        <begin position="507"/>
        <end position="566"/>
    </location>
</feature>
<dbReference type="Ensembl" id="ENSPFOT00000010167.2">
    <property type="protein sequence ID" value="ENSPFOP00000010152.2"/>
    <property type="gene ID" value="ENSPFOG00000010116.2"/>
</dbReference>
<dbReference type="Pfam" id="PF00018">
    <property type="entry name" value="SH3_1"/>
    <property type="match status" value="3"/>
</dbReference>
<feature type="compositionally biased region" description="Pro residues" evidence="3">
    <location>
        <begin position="308"/>
        <end position="317"/>
    </location>
</feature>
<dbReference type="Pfam" id="PF07653">
    <property type="entry name" value="SH3_2"/>
    <property type="match status" value="1"/>
</dbReference>
<feature type="compositionally biased region" description="Polar residues" evidence="3">
    <location>
        <begin position="466"/>
        <end position="479"/>
    </location>
</feature>
<dbReference type="Proteomes" id="UP000028760">
    <property type="component" value="Unassembled WGS sequence"/>
</dbReference>
<reference evidence="5" key="2">
    <citation type="submission" date="2025-08" db="UniProtKB">
        <authorList>
            <consortium name="Ensembl"/>
        </authorList>
    </citation>
    <scope>IDENTIFICATION</scope>
</reference>
<dbReference type="PANTHER" id="PTHR14167">
    <property type="entry name" value="SH3 DOMAIN-CONTAINING"/>
    <property type="match status" value="1"/>
</dbReference>
<dbReference type="eggNOG" id="KOG4225">
    <property type="taxonomic scope" value="Eukaryota"/>
</dbReference>
<proteinExistence type="predicted"/>